<dbReference type="VEuPathDB" id="FungiDB:TREMEDRAFT_74679"/>
<accession>A0A4Q1BJ19</accession>
<dbReference type="Proteomes" id="UP000289152">
    <property type="component" value="Unassembled WGS sequence"/>
</dbReference>
<dbReference type="GO" id="GO:0005739">
    <property type="term" value="C:mitochondrion"/>
    <property type="evidence" value="ECO:0007669"/>
    <property type="project" value="InterPro"/>
</dbReference>
<dbReference type="EMBL" id="SDIL01000064">
    <property type="protein sequence ID" value="RXK37635.1"/>
    <property type="molecule type" value="Genomic_DNA"/>
</dbReference>
<dbReference type="STRING" id="5217.A0A4Q1BJ19"/>
<feature type="compositionally biased region" description="Low complexity" evidence="1">
    <location>
        <begin position="109"/>
        <end position="125"/>
    </location>
</feature>
<feature type="compositionally biased region" description="Low complexity" evidence="1">
    <location>
        <begin position="89"/>
        <end position="101"/>
    </location>
</feature>
<keyword evidence="4" id="KW-1185">Reference proteome</keyword>
<dbReference type="AlphaFoldDB" id="A0A4Q1BJ19"/>
<name>A0A4Q1BJ19_TREME</name>
<evidence type="ECO:0000313" key="4">
    <source>
        <dbReference type="Proteomes" id="UP000289152"/>
    </source>
</evidence>
<gene>
    <name evidence="3" type="ORF">M231_05111</name>
</gene>
<evidence type="ECO:0000313" key="3">
    <source>
        <dbReference type="EMBL" id="RXK37635.1"/>
    </source>
</evidence>
<dbReference type="InterPro" id="IPR040009">
    <property type="entry name" value="Mtf2/C5D6.12-like"/>
</dbReference>
<organism evidence="3 4">
    <name type="scientific">Tremella mesenterica</name>
    <name type="common">Jelly fungus</name>
    <dbReference type="NCBI Taxonomy" id="5217"/>
    <lineage>
        <taxon>Eukaryota</taxon>
        <taxon>Fungi</taxon>
        <taxon>Dikarya</taxon>
        <taxon>Basidiomycota</taxon>
        <taxon>Agaricomycotina</taxon>
        <taxon>Tremellomycetes</taxon>
        <taxon>Tremellales</taxon>
        <taxon>Tremellaceae</taxon>
        <taxon>Tremella</taxon>
    </lineage>
</organism>
<dbReference type="Pfam" id="PF19189">
    <property type="entry name" value="Mtf2"/>
    <property type="match status" value="1"/>
</dbReference>
<feature type="region of interest" description="Disordered" evidence="1">
    <location>
        <begin position="27"/>
        <end position="165"/>
    </location>
</feature>
<dbReference type="InterPro" id="IPR043837">
    <property type="entry name" value="Mtf2-like_C"/>
</dbReference>
<proteinExistence type="predicted"/>
<evidence type="ECO:0000259" key="2">
    <source>
        <dbReference type="Pfam" id="PF19189"/>
    </source>
</evidence>
<comment type="caution">
    <text evidence="3">The sequence shown here is derived from an EMBL/GenBank/DDBJ whole genome shotgun (WGS) entry which is preliminary data.</text>
</comment>
<feature type="domain" description="Mtf2-like C-terminal" evidence="2">
    <location>
        <begin position="235"/>
        <end position="442"/>
    </location>
</feature>
<dbReference type="InParanoid" id="A0A4Q1BJ19"/>
<dbReference type="OrthoDB" id="2444174at2759"/>
<reference evidence="3 4" key="1">
    <citation type="submission" date="2016-06" db="EMBL/GenBank/DDBJ databases">
        <title>Evolution of pathogenesis and genome organization in the Tremellales.</title>
        <authorList>
            <person name="Cuomo C."/>
            <person name="Litvintseva A."/>
            <person name="Heitman J."/>
            <person name="Chen Y."/>
            <person name="Sun S."/>
            <person name="Springer D."/>
            <person name="Dromer F."/>
            <person name="Young S."/>
            <person name="Zeng Q."/>
            <person name="Chapman S."/>
            <person name="Gujja S."/>
            <person name="Saif S."/>
            <person name="Birren B."/>
        </authorList>
    </citation>
    <scope>NUCLEOTIDE SEQUENCE [LARGE SCALE GENOMIC DNA]</scope>
    <source>
        <strain evidence="3 4">ATCC 28783</strain>
    </source>
</reference>
<dbReference type="PANTHER" id="PTHR39468:SF1">
    <property type="entry name" value="MTF2-LIKE C-TERMINAL DOMAIN-CONTAINING PROTEIN"/>
    <property type="match status" value="1"/>
</dbReference>
<evidence type="ECO:0000256" key="1">
    <source>
        <dbReference type="SAM" id="MobiDB-lite"/>
    </source>
</evidence>
<dbReference type="PANTHER" id="PTHR39468">
    <property type="entry name" value="CHROMOSOME 7, WHOLE GENOME SHOTGUN SEQUENCE"/>
    <property type="match status" value="1"/>
</dbReference>
<feature type="compositionally biased region" description="Basic residues" evidence="1">
    <location>
        <begin position="145"/>
        <end position="160"/>
    </location>
</feature>
<sequence length="480" mass="53097">MPARAVRVASLLAKASKVGIAYPARLPFSTSPVHFDKDTTGSPETFPSTPSSSPRPSQADDPFSPLPPALSGSSHPASVLAQRVGEFLSDQSSSSSQSSHPPRSPPSSYPFISQSTSTDLPSSSDAPKAAYMRDTLLPSYTPAPRKNKGVHSSKLRARGHTPHEHQRIDSVLQGIFAQLDKDDALGPYTHTSRDLYGSPRRPTLFGIPGVVGRSRGPMSRLLDREVGEEDPEVTEQLEALKEEMSMCNTDMEILAWAKERILTPLPSSKAQNSCPVHDHTKSDITSSAIHIDSTPQSTTSDSMIDVENNLDIQETLTYPKVYPLILGQLLRTIRIHYNNPYLALAIFQHAQTVSVESYLSGCLAPAYNEVLRIRWESFLDLWGLEHGVREMEVNGVAWDRGTFDIVNGVVEQISRELLDPAGLARWGNEAAKVVARLEKRVQADVRNEAFIQSDKMKARARTRERYEREHSVQRTVQRTV</sequence>
<feature type="compositionally biased region" description="Low complexity" evidence="1">
    <location>
        <begin position="40"/>
        <end position="57"/>
    </location>
</feature>
<protein>
    <recommendedName>
        <fullName evidence="2">Mtf2-like C-terminal domain-containing protein</fullName>
    </recommendedName>
</protein>